<comment type="caution">
    <text evidence="4">The sequence shown here is derived from an EMBL/GenBank/DDBJ whole genome shotgun (WGS) entry which is preliminary data.</text>
</comment>
<keyword evidence="5" id="KW-1185">Reference proteome</keyword>
<dbReference type="Proteomes" id="UP001627154">
    <property type="component" value="Unassembled WGS sequence"/>
</dbReference>
<dbReference type="PANTHER" id="PTHR44085:SF2">
    <property type="entry name" value="SEPIAPTERIN REDUCTASE"/>
    <property type="match status" value="1"/>
</dbReference>
<evidence type="ECO:0000256" key="1">
    <source>
        <dbReference type="ARBA" id="ARBA00022857"/>
    </source>
</evidence>
<name>A0ABD2VSL2_9HYME</name>
<organism evidence="4 5">
    <name type="scientific">Trichogramma kaykai</name>
    <dbReference type="NCBI Taxonomy" id="54128"/>
    <lineage>
        <taxon>Eukaryota</taxon>
        <taxon>Metazoa</taxon>
        <taxon>Ecdysozoa</taxon>
        <taxon>Arthropoda</taxon>
        <taxon>Hexapoda</taxon>
        <taxon>Insecta</taxon>
        <taxon>Pterygota</taxon>
        <taxon>Neoptera</taxon>
        <taxon>Endopterygota</taxon>
        <taxon>Hymenoptera</taxon>
        <taxon>Apocrita</taxon>
        <taxon>Proctotrupomorpha</taxon>
        <taxon>Chalcidoidea</taxon>
        <taxon>Trichogrammatidae</taxon>
        <taxon>Trichogramma</taxon>
    </lineage>
</organism>
<accession>A0ABD2VSL2</accession>
<evidence type="ECO:0000313" key="4">
    <source>
        <dbReference type="EMBL" id="KAL3383653.1"/>
    </source>
</evidence>
<protein>
    <recommendedName>
        <fullName evidence="6">Fatty acyl-CoA reductase</fullName>
    </recommendedName>
</protein>
<sequence>MAGKIFSGKGFLLVTGASQGIWQKIAEVLSSTLNNGSQVLLLARNAVKLKVIHNAEYVGDVSQPTAQMIHFDIWKKYYDPNVFAEENSDVNVLNYSPGHVETDMLATISNNVGDQEIASRGCIPRDEIK</sequence>
<evidence type="ECO:0000313" key="5">
    <source>
        <dbReference type="Proteomes" id="UP001627154"/>
    </source>
</evidence>
<dbReference type="InterPro" id="IPR036291">
    <property type="entry name" value="NAD(P)-bd_dom_sf"/>
</dbReference>
<evidence type="ECO:0000313" key="3">
    <source>
        <dbReference type="EMBL" id="KAL3383651.1"/>
    </source>
</evidence>
<gene>
    <name evidence="3" type="ORF">TKK_020499</name>
    <name evidence="4" type="ORF">TKK_020501</name>
</gene>
<reference evidence="4 5" key="1">
    <citation type="journal article" date="2024" name="bioRxiv">
        <title>A reference genome for Trichogramma kaykai: A tiny desert-dwelling parasitoid wasp with competing sex-ratio distorters.</title>
        <authorList>
            <person name="Culotta J."/>
            <person name="Lindsey A.R."/>
        </authorList>
    </citation>
    <scope>NUCLEOTIDE SEQUENCE [LARGE SCALE GENOMIC DNA]</scope>
    <source>
        <strain evidence="4 5">KSX58</strain>
    </source>
</reference>
<dbReference type="InterPro" id="IPR051721">
    <property type="entry name" value="Biopterin_syn/organic_redct"/>
</dbReference>
<keyword evidence="2" id="KW-0560">Oxidoreductase</keyword>
<proteinExistence type="predicted"/>
<keyword evidence="1" id="KW-0521">NADP</keyword>
<dbReference type="SUPFAM" id="SSF51735">
    <property type="entry name" value="NAD(P)-binding Rossmann-fold domains"/>
    <property type="match status" value="1"/>
</dbReference>
<evidence type="ECO:0000256" key="2">
    <source>
        <dbReference type="ARBA" id="ARBA00023002"/>
    </source>
</evidence>
<dbReference type="GO" id="GO:0016491">
    <property type="term" value="F:oxidoreductase activity"/>
    <property type="evidence" value="ECO:0007669"/>
    <property type="project" value="UniProtKB-KW"/>
</dbReference>
<dbReference type="EMBL" id="JBJJXI010000186">
    <property type="protein sequence ID" value="KAL3383651.1"/>
    <property type="molecule type" value="Genomic_DNA"/>
</dbReference>
<evidence type="ECO:0008006" key="6">
    <source>
        <dbReference type="Google" id="ProtNLM"/>
    </source>
</evidence>
<dbReference type="PANTHER" id="PTHR44085">
    <property type="entry name" value="SEPIAPTERIN REDUCTASE"/>
    <property type="match status" value="1"/>
</dbReference>
<dbReference type="AlphaFoldDB" id="A0ABD2VSL2"/>
<dbReference type="EMBL" id="JBJJXI010000186">
    <property type="protein sequence ID" value="KAL3383653.1"/>
    <property type="molecule type" value="Genomic_DNA"/>
</dbReference>